<dbReference type="GO" id="GO:0005634">
    <property type="term" value="C:nucleus"/>
    <property type="evidence" value="ECO:0007669"/>
    <property type="project" value="UniProtKB-SubCell"/>
</dbReference>
<evidence type="ECO:0000256" key="1">
    <source>
        <dbReference type="ARBA" id="ARBA00004123"/>
    </source>
</evidence>
<gene>
    <name evidence="8" type="ORF">CFOL_v3_07392</name>
</gene>
<dbReference type="CDD" id="cd00266">
    <property type="entry name" value="MADS_SRF_like"/>
    <property type="match status" value="1"/>
</dbReference>
<dbReference type="SMART" id="SM00432">
    <property type="entry name" value="MADS"/>
    <property type="match status" value="1"/>
</dbReference>
<feature type="region of interest" description="Disordered" evidence="6">
    <location>
        <begin position="231"/>
        <end position="330"/>
    </location>
</feature>
<evidence type="ECO:0000256" key="4">
    <source>
        <dbReference type="ARBA" id="ARBA00023163"/>
    </source>
</evidence>
<dbReference type="PRINTS" id="PR00404">
    <property type="entry name" value="MADSDOMAIN"/>
</dbReference>
<dbReference type="GO" id="GO:0000978">
    <property type="term" value="F:RNA polymerase II cis-regulatory region sequence-specific DNA binding"/>
    <property type="evidence" value="ECO:0007669"/>
    <property type="project" value="TreeGrafter"/>
</dbReference>
<protein>
    <submittedName>
        <fullName evidence="8">SRF-TF domain-containing protein</fullName>
    </submittedName>
</protein>
<feature type="region of interest" description="Disordered" evidence="6">
    <location>
        <begin position="156"/>
        <end position="192"/>
    </location>
</feature>
<proteinExistence type="predicted"/>
<dbReference type="GO" id="GO:0045944">
    <property type="term" value="P:positive regulation of transcription by RNA polymerase II"/>
    <property type="evidence" value="ECO:0007669"/>
    <property type="project" value="InterPro"/>
</dbReference>
<sequence length="330" mass="35840">MTRKKVKLAFITNDSARKASLKKRRVGLLKKVSELTILCGVDAFVIIYSPDDNEAAVWPSPPQVQQLLARYQSIPEMERSKKMMNQESYLKERVGKEEDQIKKLNKKRGEAELDYLMHQIHQGKPLDDFHVHELQTLALLIDEKRKDIRRKADFFQQVNPPSAPAPPPRGPVPWDHTGRIVTSGDDGKPDTDPHMWVQWLNVRGGRGEIGLAHNTYIGSSIAVNDTELYHESQRGHASGSDMGLPHGDTGGNAVGDRIGQGFGMQPHGNIEGGGSATDAEPGLQSHVTGGSSTGGSDGGLHAGLFGGGSSGGSDVGMPFDVTKTKWNLSP</sequence>
<comment type="caution">
    <text evidence="8">The sequence shown here is derived from an EMBL/GenBank/DDBJ whole genome shotgun (WGS) entry which is preliminary data.</text>
</comment>
<dbReference type="FunCoup" id="A0A1Q3B7Q0">
    <property type="interactions" value="17"/>
</dbReference>
<accession>A0A1Q3B7Q0</accession>
<evidence type="ECO:0000256" key="6">
    <source>
        <dbReference type="SAM" id="MobiDB-lite"/>
    </source>
</evidence>
<keyword evidence="2" id="KW-0805">Transcription regulation</keyword>
<dbReference type="PANTHER" id="PTHR11945:SF521">
    <property type="entry name" value="AGAMOUS-LIKE 48-RELATED"/>
    <property type="match status" value="1"/>
</dbReference>
<keyword evidence="4" id="KW-0804">Transcription</keyword>
<dbReference type="EMBL" id="BDDD01000328">
    <property type="protein sequence ID" value="GAV63874.1"/>
    <property type="molecule type" value="Genomic_DNA"/>
</dbReference>
<evidence type="ECO:0000259" key="7">
    <source>
        <dbReference type="PROSITE" id="PS50066"/>
    </source>
</evidence>
<organism evidence="8 9">
    <name type="scientific">Cephalotus follicularis</name>
    <name type="common">Albany pitcher plant</name>
    <dbReference type="NCBI Taxonomy" id="3775"/>
    <lineage>
        <taxon>Eukaryota</taxon>
        <taxon>Viridiplantae</taxon>
        <taxon>Streptophyta</taxon>
        <taxon>Embryophyta</taxon>
        <taxon>Tracheophyta</taxon>
        <taxon>Spermatophyta</taxon>
        <taxon>Magnoliopsida</taxon>
        <taxon>eudicotyledons</taxon>
        <taxon>Gunneridae</taxon>
        <taxon>Pentapetalae</taxon>
        <taxon>rosids</taxon>
        <taxon>fabids</taxon>
        <taxon>Oxalidales</taxon>
        <taxon>Cephalotaceae</taxon>
        <taxon>Cephalotus</taxon>
    </lineage>
</organism>
<evidence type="ECO:0000313" key="9">
    <source>
        <dbReference type="Proteomes" id="UP000187406"/>
    </source>
</evidence>
<dbReference type="InterPro" id="IPR033897">
    <property type="entry name" value="SRF-like_MADS-box"/>
</dbReference>
<reference evidence="9" key="1">
    <citation type="submission" date="2016-04" db="EMBL/GenBank/DDBJ databases">
        <title>Cephalotus genome sequencing.</title>
        <authorList>
            <person name="Fukushima K."/>
            <person name="Hasebe M."/>
            <person name="Fang X."/>
        </authorList>
    </citation>
    <scope>NUCLEOTIDE SEQUENCE [LARGE SCALE GENOMIC DNA]</scope>
    <source>
        <strain evidence="9">cv. St1</strain>
    </source>
</reference>
<evidence type="ECO:0000256" key="2">
    <source>
        <dbReference type="ARBA" id="ARBA00023015"/>
    </source>
</evidence>
<feature type="compositionally biased region" description="Pro residues" evidence="6">
    <location>
        <begin position="161"/>
        <end position="171"/>
    </location>
</feature>
<feature type="compositionally biased region" description="Gly residues" evidence="6">
    <location>
        <begin position="248"/>
        <end position="262"/>
    </location>
</feature>
<feature type="compositionally biased region" description="Gly residues" evidence="6">
    <location>
        <begin position="291"/>
        <end position="314"/>
    </location>
</feature>
<feature type="domain" description="MADS-box" evidence="7">
    <location>
        <begin position="1"/>
        <end position="49"/>
    </location>
</feature>
<dbReference type="InterPro" id="IPR002100">
    <property type="entry name" value="TF_MADSbox"/>
</dbReference>
<dbReference type="GO" id="GO:0046983">
    <property type="term" value="F:protein dimerization activity"/>
    <property type="evidence" value="ECO:0007669"/>
    <property type="project" value="InterPro"/>
</dbReference>
<dbReference type="Pfam" id="PF00319">
    <property type="entry name" value="SRF-TF"/>
    <property type="match status" value="1"/>
</dbReference>
<dbReference type="OrthoDB" id="762064at2759"/>
<evidence type="ECO:0000256" key="5">
    <source>
        <dbReference type="ARBA" id="ARBA00023242"/>
    </source>
</evidence>
<dbReference type="InterPro" id="IPR036879">
    <property type="entry name" value="TF_MADSbox_sf"/>
</dbReference>
<evidence type="ECO:0000256" key="3">
    <source>
        <dbReference type="ARBA" id="ARBA00023125"/>
    </source>
</evidence>
<dbReference type="FunFam" id="3.40.1810.10:FF:000024">
    <property type="entry name" value="Agamous-like MADS-box protein AGL80"/>
    <property type="match status" value="1"/>
</dbReference>
<dbReference type="SUPFAM" id="SSF55455">
    <property type="entry name" value="SRF-like"/>
    <property type="match status" value="1"/>
</dbReference>
<dbReference type="Gene3D" id="3.40.1810.10">
    <property type="entry name" value="Transcription factor, MADS-box"/>
    <property type="match status" value="1"/>
</dbReference>
<comment type="subcellular location">
    <subcellularLocation>
        <location evidence="1">Nucleus</location>
    </subcellularLocation>
</comment>
<dbReference type="AlphaFoldDB" id="A0A1Q3B7Q0"/>
<dbReference type="GO" id="GO:0000981">
    <property type="term" value="F:DNA-binding transcription factor activity, RNA polymerase II-specific"/>
    <property type="evidence" value="ECO:0007669"/>
    <property type="project" value="InterPro"/>
</dbReference>
<keyword evidence="3" id="KW-0238">DNA-binding</keyword>
<keyword evidence="9" id="KW-1185">Reference proteome</keyword>
<evidence type="ECO:0000313" key="8">
    <source>
        <dbReference type="EMBL" id="GAV63874.1"/>
    </source>
</evidence>
<dbReference type="PANTHER" id="PTHR11945">
    <property type="entry name" value="MADS BOX PROTEIN"/>
    <property type="match status" value="1"/>
</dbReference>
<dbReference type="PROSITE" id="PS50066">
    <property type="entry name" value="MADS_BOX_2"/>
    <property type="match status" value="1"/>
</dbReference>
<keyword evidence="5" id="KW-0539">Nucleus</keyword>
<dbReference type="InParanoid" id="A0A1Q3B7Q0"/>
<dbReference type="Proteomes" id="UP000187406">
    <property type="component" value="Unassembled WGS sequence"/>
</dbReference>
<name>A0A1Q3B7Q0_CEPFO</name>